<dbReference type="Proteomes" id="UP000242818">
    <property type="component" value="Unassembled WGS sequence"/>
</dbReference>
<dbReference type="OrthoDB" id="2505409at2"/>
<sequence>MKTNLCRLLILVWMMGLSVKTETTYAQQQTPVSPYLEAFLSLKTAVDQRFSDSTTGMYHDNPEKGEKAKPYSYLWPLCGLLQAYNEQEKLQPGASDFNRVWKAIRYYYDPAPPAPAFASYPPTEGGGARFYDDNQWIGIAMLNAYPHGHEPAALKAGETVYKFMMTGFDTILGGGLYWEEDKKTSKNTCSNGPGVLVALQLYQFTKHKFYLDTALLLYNWVNEKLRSPEGLYYDNLRLDGHLGKAQFSYNSGSMLESSVYLYEITRDKKYLAAAKSIADAALNFFYEDGHFRDSYWFNAVQLRAFQHLLRYDHDNKYVKAFEKCTLQALNNDKNATGLMGTKAPHSLVDQAGMLEILARLAWLQQRKLI</sequence>
<feature type="chain" id="PRO_5008691993" evidence="1">
    <location>
        <begin position="27"/>
        <end position="369"/>
    </location>
</feature>
<keyword evidence="3" id="KW-1185">Reference proteome</keyword>
<keyword evidence="1" id="KW-0732">Signal</keyword>
<dbReference type="RefSeq" id="WP_089714617.1">
    <property type="nucleotide sequence ID" value="NZ_FMAR01000015.1"/>
</dbReference>
<protein>
    <submittedName>
        <fullName evidence="2">Glycosyl hydrolase family 76</fullName>
    </submittedName>
</protein>
<dbReference type="GO" id="GO:0005975">
    <property type="term" value="P:carbohydrate metabolic process"/>
    <property type="evidence" value="ECO:0007669"/>
    <property type="project" value="InterPro"/>
</dbReference>
<organism evidence="2 3">
    <name type="scientific">Chitinophaga costaii</name>
    <dbReference type="NCBI Taxonomy" id="1335309"/>
    <lineage>
        <taxon>Bacteria</taxon>
        <taxon>Pseudomonadati</taxon>
        <taxon>Bacteroidota</taxon>
        <taxon>Chitinophagia</taxon>
        <taxon>Chitinophagales</taxon>
        <taxon>Chitinophagaceae</taxon>
        <taxon>Chitinophaga</taxon>
    </lineage>
</organism>
<dbReference type="InterPro" id="IPR005198">
    <property type="entry name" value="Glyco_hydro_76"/>
</dbReference>
<dbReference type="GO" id="GO:0016787">
    <property type="term" value="F:hydrolase activity"/>
    <property type="evidence" value="ECO:0007669"/>
    <property type="project" value="UniProtKB-KW"/>
</dbReference>
<dbReference type="Pfam" id="PF03663">
    <property type="entry name" value="Glyco_hydro_76"/>
    <property type="match status" value="1"/>
</dbReference>
<gene>
    <name evidence="2" type="ORF">GA0116948_11589</name>
</gene>
<dbReference type="InterPro" id="IPR008928">
    <property type="entry name" value="6-hairpin_glycosidase_sf"/>
</dbReference>
<keyword evidence="2" id="KW-0378">Hydrolase</keyword>
<dbReference type="PANTHER" id="PTHR47791">
    <property type="entry name" value="MEIOTICALLY UP-REGULATED GENE 191 PROTEIN"/>
    <property type="match status" value="1"/>
</dbReference>
<dbReference type="AlphaFoldDB" id="A0A1C4FMQ8"/>
<dbReference type="SUPFAM" id="SSF48208">
    <property type="entry name" value="Six-hairpin glycosidases"/>
    <property type="match status" value="1"/>
</dbReference>
<reference evidence="2 3" key="1">
    <citation type="submission" date="2016-08" db="EMBL/GenBank/DDBJ databases">
        <authorList>
            <person name="Seilhamer J.J."/>
        </authorList>
    </citation>
    <scope>NUCLEOTIDE SEQUENCE [LARGE SCALE GENOMIC DNA]</scope>
    <source>
        <strain evidence="2 3">A37T2</strain>
    </source>
</reference>
<dbReference type="PANTHER" id="PTHR47791:SF4">
    <property type="entry name" value="(PUTATIVE SECRETED PROTEIN)-RELATED"/>
    <property type="match status" value="1"/>
</dbReference>
<feature type="signal peptide" evidence="1">
    <location>
        <begin position="1"/>
        <end position="26"/>
    </location>
</feature>
<dbReference type="EMBL" id="FMAR01000015">
    <property type="protein sequence ID" value="SCC57172.1"/>
    <property type="molecule type" value="Genomic_DNA"/>
</dbReference>
<dbReference type="Gene3D" id="1.50.10.20">
    <property type="match status" value="1"/>
</dbReference>
<evidence type="ECO:0000313" key="3">
    <source>
        <dbReference type="Proteomes" id="UP000242818"/>
    </source>
</evidence>
<dbReference type="InterPro" id="IPR053169">
    <property type="entry name" value="MUG_Protein"/>
</dbReference>
<name>A0A1C4FMQ8_9BACT</name>
<accession>A0A1C4FMQ8</accession>
<proteinExistence type="predicted"/>
<dbReference type="STRING" id="1335309.GA0116948_11589"/>
<evidence type="ECO:0000313" key="2">
    <source>
        <dbReference type="EMBL" id="SCC57172.1"/>
    </source>
</evidence>
<evidence type="ECO:0000256" key="1">
    <source>
        <dbReference type="SAM" id="SignalP"/>
    </source>
</evidence>